<comment type="caution">
    <text evidence="3">The sequence shown here is derived from an EMBL/GenBank/DDBJ whole genome shotgun (WGS) entry which is preliminary data.</text>
</comment>
<dbReference type="EMBL" id="JAUQYP010000001">
    <property type="protein sequence ID" value="MDO8107732.1"/>
    <property type="molecule type" value="Genomic_DNA"/>
</dbReference>
<evidence type="ECO:0000313" key="4">
    <source>
        <dbReference type="Proteomes" id="UP001232536"/>
    </source>
</evidence>
<keyword evidence="2" id="KW-1133">Transmembrane helix</keyword>
<dbReference type="RefSeq" id="WP_304601342.1">
    <property type="nucleotide sequence ID" value="NZ_JAUQYO010000001.1"/>
</dbReference>
<reference evidence="3 4" key="1">
    <citation type="submission" date="2023-07" db="EMBL/GenBank/DDBJ databases">
        <title>Description of novel actinomycetes strains, isolated from tidal flat sediment.</title>
        <authorList>
            <person name="Lu C."/>
        </authorList>
    </citation>
    <scope>NUCLEOTIDE SEQUENCE [LARGE SCALE GENOMIC DNA]</scope>
    <source>
        <strain evidence="3 4">SYSU T00b441</strain>
    </source>
</reference>
<sequence>MTTVRRVDASMSLLNDLMRQPIDGDYAAAHAARVARPSSRPQRLTRSGLVLVVAVVLGVVLSGAVVNLRAPTAALRASRQLLVDQVSERTQQADDLAAANAAMSDQIAALQAQALESSDPQLLARLRGYELASGAIATIGPGLVFELTDAPGDGAPAEPTSLVQDVDLRVLVNGLWAAGAEAIAVNGVRLTATSPIRSVHQAVFVNLVPVTSPYTVSAIGDPQTMQTRLAQGTTSSYLALLTSAYGIAVSTKAADHLELPGAGASVLRYAELADVASSDAQDSEGVTTP</sequence>
<feature type="transmembrane region" description="Helical" evidence="2">
    <location>
        <begin position="48"/>
        <end position="68"/>
    </location>
</feature>
<evidence type="ECO:0000256" key="2">
    <source>
        <dbReference type="SAM" id="Phobius"/>
    </source>
</evidence>
<comment type="similarity">
    <text evidence="1">Belongs to the UPF0749 family.</text>
</comment>
<protein>
    <submittedName>
        <fullName evidence="3">DUF881 domain-containing protein</fullName>
    </submittedName>
</protein>
<name>A0ABT9DA01_9CELL</name>
<dbReference type="Proteomes" id="UP001232536">
    <property type="component" value="Unassembled WGS sequence"/>
</dbReference>
<evidence type="ECO:0000256" key="1">
    <source>
        <dbReference type="ARBA" id="ARBA00009108"/>
    </source>
</evidence>
<keyword evidence="2" id="KW-0812">Transmembrane</keyword>
<dbReference type="Gene3D" id="3.30.70.1880">
    <property type="entry name" value="Protein of unknown function DUF881"/>
    <property type="match status" value="1"/>
</dbReference>
<organism evidence="3 4">
    <name type="scientific">Actinotalea lenta</name>
    <dbReference type="NCBI Taxonomy" id="3064654"/>
    <lineage>
        <taxon>Bacteria</taxon>
        <taxon>Bacillati</taxon>
        <taxon>Actinomycetota</taxon>
        <taxon>Actinomycetes</taxon>
        <taxon>Micrococcales</taxon>
        <taxon>Cellulomonadaceae</taxon>
        <taxon>Actinotalea</taxon>
    </lineage>
</organism>
<accession>A0ABT9DA01</accession>
<keyword evidence="4" id="KW-1185">Reference proteome</keyword>
<keyword evidence="2" id="KW-0472">Membrane</keyword>
<dbReference type="PANTHER" id="PTHR37313">
    <property type="entry name" value="UPF0749 PROTEIN RV1825"/>
    <property type="match status" value="1"/>
</dbReference>
<proteinExistence type="inferred from homology"/>
<dbReference type="Pfam" id="PF05949">
    <property type="entry name" value="DUF881"/>
    <property type="match status" value="1"/>
</dbReference>
<dbReference type="PANTHER" id="PTHR37313:SF1">
    <property type="entry name" value="UPF0749 PROTEIN RV1823"/>
    <property type="match status" value="1"/>
</dbReference>
<gene>
    <name evidence="3" type="ORF">Q6348_11045</name>
</gene>
<dbReference type="InterPro" id="IPR010273">
    <property type="entry name" value="DUF881"/>
</dbReference>
<evidence type="ECO:0000313" key="3">
    <source>
        <dbReference type="EMBL" id="MDO8107732.1"/>
    </source>
</evidence>